<organism evidence="2 3">
    <name type="scientific">Hucho hucho</name>
    <name type="common">huchen</name>
    <dbReference type="NCBI Taxonomy" id="62062"/>
    <lineage>
        <taxon>Eukaryota</taxon>
        <taxon>Metazoa</taxon>
        <taxon>Chordata</taxon>
        <taxon>Craniata</taxon>
        <taxon>Vertebrata</taxon>
        <taxon>Euteleostomi</taxon>
        <taxon>Actinopterygii</taxon>
        <taxon>Neopterygii</taxon>
        <taxon>Teleostei</taxon>
        <taxon>Protacanthopterygii</taxon>
        <taxon>Salmoniformes</taxon>
        <taxon>Salmonidae</taxon>
        <taxon>Salmoninae</taxon>
        <taxon>Hucho</taxon>
    </lineage>
</organism>
<feature type="domain" description="Integrator complex subunit 7 N-terminal" evidence="1">
    <location>
        <begin position="89"/>
        <end position="146"/>
    </location>
</feature>
<dbReference type="Ensembl" id="ENSHHUT00000056383.1">
    <property type="protein sequence ID" value="ENSHHUP00000054495.1"/>
    <property type="gene ID" value="ENSHHUG00000032684.1"/>
</dbReference>
<proteinExistence type="predicted"/>
<name>A0A4W5NYT2_9TELE</name>
<protein>
    <recommendedName>
        <fullName evidence="1">Integrator complex subunit 7 N-terminal domain-containing protein</fullName>
    </recommendedName>
</protein>
<dbReference type="Pfam" id="PF24436">
    <property type="entry name" value="INTS7_N"/>
    <property type="match status" value="1"/>
</dbReference>
<evidence type="ECO:0000313" key="3">
    <source>
        <dbReference type="Proteomes" id="UP000314982"/>
    </source>
</evidence>
<reference evidence="3" key="1">
    <citation type="submission" date="2018-06" db="EMBL/GenBank/DDBJ databases">
        <title>Genome assembly of Danube salmon.</title>
        <authorList>
            <person name="Macqueen D.J."/>
            <person name="Gundappa M.K."/>
        </authorList>
    </citation>
    <scope>NUCLEOTIDE SEQUENCE [LARGE SCALE GENOMIC DNA]</scope>
</reference>
<dbReference type="PANTHER" id="PTHR13322:SF2">
    <property type="entry name" value="INTEGRATOR COMPLEX SUBUNIT 7"/>
    <property type="match status" value="1"/>
</dbReference>
<keyword evidence="3" id="KW-1185">Reference proteome</keyword>
<dbReference type="InterPro" id="IPR056516">
    <property type="entry name" value="INTS7_N"/>
</dbReference>
<accession>A0A4W5NYT2</accession>
<dbReference type="InterPro" id="IPR033060">
    <property type="entry name" value="INTS7"/>
</dbReference>
<dbReference type="GeneTree" id="ENSGT00390000011724"/>
<dbReference type="STRING" id="62062.ENSHHUP00000054495"/>
<dbReference type="GO" id="GO:0032039">
    <property type="term" value="C:integrator complex"/>
    <property type="evidence" value="ECO:0007669"/>
    <property type="project" value="InterPro"/>
</dbReference>
<sequence>MSCRPSLDAHRMFWERVAKSLIDDLILGQSFVCSRAAHSLRSIESQPSIQAFVGDGRCLPPPSSFFTYRLQGACRRARGQTECERAQADSNDPVTRAITLRMLGSLATFIPERKNAHHSVHQSLDSHDNVEVEAAIFASAYLSAQSN</sequence>
<evidence type="ECO:0000313" key="2">
    <source>
        <dbReference type="Ensembl" id="ENSHHUP00000054495.1"/>
    </source>
</evidence>
<reference evidence="2" key="2">
    <citation type="submission" date="2025-08" db="UniProtKB">
        <authorList>
            <consortium name="Ensembl"/>
        </authorList>
    </citation>
    <scope>IDENTIFICATION</scope>
</reference>
<dbReference type="PANTHER" id="PTHR13322">
    <property type="entry name" value="C1ORF73 PROTEIN"/>
    <property type="match status" value="1"/>
</dbReference>
<reference evidence="2" key="3">
    <citation type="submission" date="2025-09" db="UniProtKB">
        <authorList>
            <consortium name="Ensembl"/>
        </authorList>
    </citation>
    <scope>IDENTIFICATION</scope>
</reference>
<dbReference type="AlphaFoldDB" id="A0A4W5NYT2"/>
<dbReference type="Proteomes" id="UP000314982">
    <property type="component" value="Unassembled WGS sequence"/>
</dbReference>
<dbReference type="GO" id="GO:0034472">
    <property type="term" value="P:snRNA 3'-end processing"/>
    <property type="evidence" value="ECO:0007669"/>
    <property type="project" value="TreeGrafter"/>
</dbReference>
<evidence type="ECO:0000259" key="1">
    <source>
        <dbReference type="Pfam" id="PF24436"/>
    </source>
</evidence>